<accession>A0A166KPD0</accession>
<evidence type="ECO:0000259" key="3">
    <source>
        <dbReference type="SMART" id="SM00642"/>
    </source>
</evidence>
<dbReference type="PANTHER" id="PTHR10357">
    <property type="entry name" value="ALPHA-AMYLASE FAMILY MEMBER"/>
    <property type="match status" value="1"/>
</dbReference>
<gene>
    <name evidence="4" type="ORF">FIBSPDRAFT_787683</name>
</gene>
<feature type="domain" description="Glycosyl hydrolase family 13 catalytic" evidence="3">
    <location>
        <begin position="20"/>
        <end position="460"/>
    </location>
</feature>
<dbReference type="InterPro" id="IPR017853">
    <property type="entry name" value="GH"/>
</dbReference>
<dbReference type="SUPFAM" id="SSF51445">
    <property type="entry name" value="(Trans)glycosidases"/>
    <property type="match status" value="1"/>
</dbReference>
<reference evidence="4 5" key="1">
    <citation type="journal article" date="2016" name="Mol. Biol. Evol.">
        <title>Comparative Genomics of Early-Diverging Mushroom-Forming Fungi Provides Insights into the Origins of Lignocellulose Decay Capabilities.</title>
        <authorList>
            <person name="Nagy L.G."/>
            <person name="Riley R."/>
            <person name="Tritt A."/>
            <person name="Adam C."/>
            <person name="Daum C."/>
            <person name="Floudas D."/>
            <person name="Sun H."/>
            <person name="Yadav J.S."/>
            <person name="Pangilinan J."/>
            <person name="Larsson K.H."/>
            <person name="Matsuura K."/>
            <person name="Barry K."/>
            <person name="Labutti K."/>
            <person name="Kuo R."/>
            <person name="Ohm R.A."/>
            <person name="Bhattacharya S.S."/>
            <person name="Shirouzu T."/>
            <person name="Yoshinaga Y."/>
            <person name="Martin F.M."/>
            <person name="Grigoriev I.V."/>
            <person name="Hibbett D.S."/>
        </authorList>
    </citation>
    <scope>NUCLEOTIDE SEQUENCE [LARGE SCALE GENOMIC DNA]</scope>
    <source>
        <strain evidence="4 5">CBS 109695</strain>
    </source>
</reference>
<dbReference type="GO" id="GO:0005987">
    <property type="term" value="P:sucrose catabolic process"/>
    <property type="evidence" value="ECO:0007669"/>
    <property type="project" value="TreeGrafter"/>
</dbReference>
<protein>
    <submittedName>
        <fullName evidence="4">Glycoside hydrolase family 13 protein</fullName>
    </submittedName>
</protein>
<dbReference type="GO" id="GO:0004574">
    <property type="term" value="F:oligo-1,6-glucosidase activity"/>
    <property type="evidence" value="ECO:0007669"/>
    <property type="project" value="TreeGrafter"/>
</dbReference>
<dbReference type="SMART" id="SM00642">
    <property type="entry name" value="Aamy"/>
    <property type="match status" value="1"/>
</dbReference>
<name>A0A166KPD0_9AGAM</name>
<dbReference type="AlphaFoldDB" id="A0A166KPD0"/>
<dbReference type="Gene3D" id="3.90.400.10">
    <property type="entry name" value="Oligo-1,6-glucosidase, Domain 2"/>
    <property type="match status" value="1"/>
</dbReference>
<dbReference type="Gene3D" id="2.60.40.1180">
    <property type="entry name" value="Golgi alpha-mannosidase II"/>
    <property type="match status" value="1"/>
</dbReference>
<dbReference type="PANTHER" id="PTHR10357:SF179">
    <property type="entry name" value="NEUTRAL AND BASIC AMINO ACID TRANSPORT PROTEIN RBAT"/>
    <property type="match status" value="1"/>
</dbReference>
<dbReference type="InterPro" id="IPR045857">
    <property type="entry name" value="O16G_dom_2"/>
</dbReference>
<evidence type="ECO:0000256" key="1">
    <source>
        <dbReference type="ARBA" id="ARBA00008061"/>
    </source>
</evidence>
<dbReference type="EMBL" id="KV417542">
    <property type="protein sequence ID" value="KZP22119.1"/>
    <property type="molecule type" value="Genomic_DNA"/>
</dbReference>
<dbReference type="GO" id="GO:0004556">
    <property type="term" value="F:alpha-amylase activity"/>
    <property type="evidence" value="ECO:0007669"/>
    <property type="project" value="TreeGrafter"/>
</dbReference>
<dbReference type="Gene3D" id="3.20.20.80">
    <property type="entry name" value="Glycosidases"/>
    <property type="match status" value="1"/>
</dbReference>
<keyword evidence="4" id="KW-0378">Hydrolase</keyword>
<dbReference type="GO" id="GO:0004575">
    <property type="term" value="F:sucrose alpha-glucosidase activity"/>
    <property type="evidence" value="ECO:0007669"/>
    <property type="project" value="TreeGrafter"/>
</dbReference>
<comment type="similarity">
    <text evidence="1">Belongs to the glycosyl hydrolase 13 family.</text>
</comment>
<dbReference type="SUPFAM" id="SSF51011">
    <property type="entry name" value="Glycosyl hydrolase domain"/>
    <property type="match status" value="1"/>
</dbReference>
<evidence type="ECO:0000313" key="5">
    <source>
        <dbReference type="Proteomes" id="UP000076532"/>
    </source>
</evidence>
<dbReference type="GO" id="GO:0033934">
    <property type="term" value="F:glucan 1,4-alpha-maltotriohydrolase activity"/>
    <property type="evidence" value="ECO:0007669"/>
    <property type="project" value="TreeGrafter"/>
</dbReference>
<dbReference type="FunFam" id="3.90.400.10:FF:000004">
    <property type="entry name" value="Oligo-1,6-glucosidase"/>
    <property type="match status" value="1"/>
</dbReference>
<dbReference type="STRING" id="436010.A0A166KPD0"/>
<keyword evidence="5" id="KW-1185">Reference proteome</keyword>
<dbReference type="CDD" id="cd11333">
    <property type="entry name" value="AmyAc_SI_OligoGlu_DGase"/>
    <property type="match status" value="1"/>
</dbReference>
<proteinExistence type="inferred from homology"/>
<dbReference type="FunFam" id="3.20.20.80:FF:000087">
    <property type="entry name" value="Oligo-1,6-glucosidase IMA1"/>
    <property type="match status" value="1"/>
</dbReference>
<evidence type="ECO:0000313" key="4">
    <source>
        <dbReference type="EMBL" id="KZP22119.1"/>
    </source>
</evidence>
<dbReference type="GO" id="GO:0000025">
    <property type="term" value="P:maltose catabolic process"/>
    <property type="evidence" value="ECO:0007669"/>
    <property type="project" value="TreeGrafter"/>
</dbReference>
<feature type="non-terminal residue" evidence="4">
    <location>
        <position position="609"/>
    </location>
</feature>
<dbReference type="InterPro" id="IPR006047">
    <property type="entry name" value="GH13_cat_dom"/>
</dbReference>
<evidence type="ECO:0000256" key="2">
    <source>
        <dbReference type="ARBA" id="ARBA00026248"/>
    </source>
</evidence>
<keyword evidence="2" id="KW-0462">Maltose metabolism</keyword>
<organism evidence="4 5">
    <name type="scientific">Athelia psychrophila</name>
    <dbReference type="NCBI Taxonomy" id="1759441"/>
    <lineage>
        <taxon>Eukaryota</taxon>
        <taxon>Fungi</taxon>
        <taxon>Dikarya</taxon>
        <taxon>Basidiomycota</taxon>
        <taxon>Agaricomycotina</taxon>
        <taxon>Agaricomycetes</taxon>
        <taxon>Agaricomycetidae</taxon>
        <taxon>Atheliales</taxon>
        <taxon>Atheliaceae</taxon>
        <taxon>Athelia</taxon>
    </lineage>
</organism>
<dbReference type="Proteomes" id="UP000076532">
    <property type="component" value="Unassembled WGS sequence"/>
</dbReference>
<dbReference type="OrthoDB" id="1740265at2759"/>
<dbReference type="Pfam" id="PF00128">
    <property type="entry name" value="Alpha-amylase"/>
    <property type="match status" value="1"/>
</dbReference>
<dbReference type="InterPro" id="IPR013780">
    <property type="entry name" value="Glyco_hydro_b"/>
</dbReference>
<sequence>MSPTDHLASRAWWKSAVVYEIYPSSFCDTNGDGLGDLNGITSKLDYLKALGVDVLWLTPIYPSPLADMGYDIADYTNVNPRYGTLEDWDRLLKGCHDRGMKLMMDLVVNHTSDEHSWFKESRDGGKNKTDNPKRDWYIWRPPTYDSEGNRQPPNNWISIFTGSAWEYDEPSNEYYLHLFATKQPDLNWENEGVREAVWGVMNFWISRGCDGFRMDVINLISKASGLPDAPVTDPTQECQDGHIFFANGPRVHEYIKDMHNKVLSGRNLMTVGETPFTFSQDKIASYVLPAAKELNMVFQFELMEIDSPNKEGELQRSPNPSPDHLFWQPWRMDEMKAVIQKWQGCKREEGFWNAVYLENHDQARSVSRFGNDSPQWRALSAKLLTLLQITQTGTLYVYQGEELGLKNFPRSWGIEEYKDVKTINYYNLIQEKRQKESGCEDVDMTDFLDGAAKKARDHARIPMQWDASPHAGFTTGKPWMRVNDDYEEWNAAAQVGDKASVWAFWKKALAMRKAHDILVYGNFQAFDVGHEQIFAYTRTLGDTTALVLLNFAETEVSFALDPALEDLEGFKLLLGNYEDEEALNDGLVVIVGATGESICEWAMRGYEGR</sequence>